<dbReference type="EMBL" id="BQNB010012665">
    <property type="protein sequence ID" value="GJT06400.1"/>
    <property type="molecule type" value="Genomic_DNA"/>
</dbReference>
<organism evidence="1 2">
    <name type="scientific">Tanacetum coccineum</name>
    <dbReference type="NCBI Taxonomy" id="301880"/>
    <lineage>
        <taxon>Eukaryota</taxon>
        <taxon>Viridiplantae</taxon>
        <taxon>Streptophyta</taxon>
        <taxon>Embryophyta</taxon>
        <taxon>Tracheophyta</taxon>
        <taxon>Spermatophyta</taxon>
        <taxon>Magnoliopsida</taxon>
        <taxon>eudicotyledons</taxon>
        <taxon>Gunneridae</taxon>
        <taxon>Pentapetalae</taxon>
        <taxon>asterids</taxon>
        <taxon>campanulids</taxon>
        <taxon>Asterales</taxon>
        <taxon>Asteraceae</taxon>
        <taxon>Asteroideae</taxon>
        <taxon>Anthemideae</taxon>
        <taxon>Anthemidinae</taxon>
        <taxon>Tanacetum</taxon>
    </lineage>
</organism>
<name>A0ABQ5AUT5_9ASTR</name>
<proteinExistence type="predicted"/>
<comment type="caution">
    <text evidence="1">The sequence shown here is derived from an EMBL/GenBank/DDBJ whole genome shotgun (WGS) entry which is preliminary data.</text>
</comment>
<protein>
    <submittedName>
        <fullName evidence="1">Uncharacterized protein</fullName>
    </submittedName>
</protein>
<evidence type="ECO:0000313" key="2">
    <source>
        <dbReference type="Proteomes" id="UP001151760"/>
    </source>
</evidence>
<keyword evidence="2" id="KW-1185">Reference proteome</keyword>
<sequence length="94" mass="10731">MVTTSNYQASSGIFIVKYLFPETIFNEQTDDELTEAEIKKMEADDQAIQTILLGLPEDIYAAVDSCETAQEIWLRVQQMMESFLIGEFKKEKIG</sequence>
<gene>
    <name evidence="1" type="ORF">Tco_0840862</name>
</gene>
<reference evidence="1" key="2">
    <citation type="submission" date="2022-01" db="EMBL/GenBank/DDBJ databases">
        <authorList>
            <person name="Yamashiro T."/>
            <person name="Shiraishi A."/>
            <person name="Satake H."/>
            <person name="Nakayama K."/>
        </authorList>
    </citation>
    <scope>NUCLEOTIDE SEQUENCE</scope>
</reference>
<reference evidence="1" key="1">
    <citation type="journal article" date="2022" name="Int. J. Mol. Sci.">
        <title>Draft Genome of Tanacetum Coccineum: Genomic Comparison of Closely Related Tanacetum-Family Plants.</title>
        <authorList>
            <person name="Yamashiro T."/>
            <person name="Shiraishi A."/>
            <person name="Nakayama K."/>
            <person name="Satake H."/>
        </authorList>
    </citation>
    <scope>NUCLEOTIDE SEQUENCE</scope>
</reference>
<evidence type="ECO:0000313" key="1">
    <source>
        <dbReference type="EMBL" id="GJT06400.1"/>
    </source>
</evidence>
<accession>A0ABQ5AUT5</accession>
<dbReference type="Proteomes" id="UP001151760">
    <property type="component" value="Unassembled WGS sequence"/>
</dbReference>